<dbReference type="Proteomes" id="UP000678393">
    <property type="component" value="Unassembled WGS sequence"/>
</dbReference>
<feature type="transmembrane region" description="Helical" evidence="2">
    <location>
        <begin position="29"/>
        <end position="48"/>
    </location>
</feature>
<name>A0A8S3ZE64_9EUPU</name>
<proteinExistence type="predicted"/>
<evidence type="ECO:0000256" key="1">
    <source>
        <dbReference type="SAM" id="MobiDB-lite"/>
    </source>
</evidence>
<sequence>MFSIHVLIFTFYLFIIYFRFARHDFTKGVILLYKNNVVHICVTTFALYDPSYSNYSKVWMLQTGNLLIRCATPCFLVRMFTIKFKREFIRCCYCLRGRWRRRRQEDSNGVRKSLLVPRKRNSESSTSSKNNGLMRTSSHLNGVTPPGVAGCRYSFVSPLAEIKASSSRGSLSSVGREDRVNFFISVQRR</sequence>
<keyword evidence="2" id="KW-0812">Transmembrane</keyword>
<keyword evidence="2" id="KW-1133">Transmembrane helix</keyword>
<organism evidence="3 4">
    <name type="scientific">Candidula unifasciata</name>
    <dbReference type="NCBI Taxonomy" id="100452"/>
    <lineage>
        <taxon>Eukaryota</taxon>
        <taxon>Metazoa</taxon>
        <taxon>Spiralia</taxon>
        <taxon>Lophotrochozoa</taxon>
        <taxon>Mollusca</taxon>
        <taxon>Gastropoda</taxon>
        <taxon>Heterobranchia</taxon>
        <taxon>Euthyneura</taxon>
        <taxon>Panpulmonata</taxon>
        <taxon>Eupulmonata</taxon>
        <taxon>Stylommatophora</taxon>
        <taxon>Helicina</taxon>
        <taxon>Helicoidea</taxon>
        <taxon>Geomitridae</taxon>
        <taxon>Candidula</taxon>
    </lineage>
</organism>
<feature type="transmembrane region" description="Helical" evidence="2">
    <location>
        <begin position="60"/>
        <end position="80"/>
    </location>
</feature>
<keyword evidence="4" id="KW-1185">Reference proteome</keyword>
<dbReference type="EMBL" id="CAJHNH020002023">
    <property type="protein sequence ID" value="CAG5125322.1"/>
    <property type="molecule type" value="Genomic_DNA"/>
</dbReference>
<evidence type="ECO:0000256" key="2">
    <source>
        <dbReference type="SAM" id="Phobius"/>
    </source>
</evidence>
<reference evidence="3" key="1">
    <citation type="submission" date="2021-04" db="EMBL/GenBank/DDBJ databases">
        <authorList>
            <consortium name="Molecular Ecology Group"/>
        </authorList>
    </citation>
    <scope>NUCLEOTIDE SEQUENCE</scope>
</reference>
<evidence type="ECO:0000313" key="3">
    <source>
        <dbReference type="EMBL" id="CAG5125322.1"/>
    </source>
</evidence>
<accession>A0A8S3ZE64</accession>
<feature type="compositionally biased region" description="Polar residues" evidence="1">
    <location>
        <begin position="123"/>
        <end position="141"/>
    </location>
</feature>
<gene>
    <name evidence="3" type="ORF">CUNI_LOCUS10880</name>
</gene>
<protein>
    <submittedName>
        <fullName evidence="3">Uncharacterized protein</fullName>
    </submittedName>
</protein>
<feature type="transmembrane region" description="Helical" evidence="2">
    <location>
        <begin position="6"/>
        <end position="22"/>
    </location>
</feature>
<keyword evidence="2" id="KW-0472">Membrane</keyword>
<feature type="region of interest" description="Disordered" evidence="1">
    <location>
        <begin position="110"/>
        <end position="141"/>
    </location>
</feature>
<comment type="caution">
    <text evidence="3">The sequence shown here is derived from an EMBL/GenBank/DDBJ whole genome shotgun (WGS) entry which is preliminary data.</text>
</comment>
<dbReference type="OrthoDB" id="6435638at2759"/>
<evidence type="ECO:0000313" key="4">
    <source>
        <dbReference type="Proteomes" id="UP000678393"/>
    </source>
</evidence>
<dbReference type="AlphaFoldDB" id="A0A8S3ZE64"/>